<evidence type="ECO:0000256" key="1">
    <source>
        <dbReference type="SAM" id="SignalP"/>
    </source>
</evidence>
<dbReference type="Proteomes" id="UP001500886">
    <property type="component" value="Unassembled WGS sequence"/>
</dbReference>
<dbReference type="PROSITE" id="PS51257">
    <property type="entry name" value="PROKAR_LIPOPROTEIN"/>
    <property type="match status" value="1"/>
</dbReference>
<gene>
    <name evidence="2" type="ORF">GCM10010315_10350</name>
</gene>
<dbReference type="RefSeq" id="WP_344433496.1">
    <property type="nucleotide sequence ID" value="NZ_BAAASL010000003.1"/>
</dbReference>
<accession>A0ABN3TL70</accession>
<feature type="chain" id="PRO_5045233506" description="DUF2993 domain-containing protein" evidence="1">
    <location>
        <begin position="21"/>
        <end position="172"/>
    </location>
</feature>
<dbReference type="EMBL" id="BAAASL010000003">
    <property type="protein sequence ID" value="GAA2710440.1"/>
    <property type="molecule type" value="Genomic_DNA"/>
</dbReference>
<evidence type="ECO:0000313" key="2">
    <source>
        <dbReference type="EMBL" id="GAA2710440.1"/>
    </source>
</evidence>
<name>A0ABN3TL70_9ACTN</name>
<comment type="caution">
    <text evidence="2">The sequence shown here is derived from an EMBL/GenBank/DDBJ whole genome shotgun (WGS) entry which is preliminary data.</text>
</comment>
<feature type="signal peptide" evidence="1">
    <location>
        <begin position="1"/>
        <end position="20"/>
    </location>
</feature>
<keyword evidence="3" id="KW-1185">Reference proteome</keyword>
<keyword evidence="1" id="KW-0732">Signal</keyword>
<organism evidence="2 3">
    <name type="scientific">Streptomyces luteosporeus</name>
    <dbReference type="NCBI Taxonomy" id="173856"/>
    <lineage>
        <taxon>Bacteria</taxon>
        <taxon>Bacillati</taxon>
        <taxon>Actinomycetota</taxon>
        <taxon>Actinomycetes</taxon>
        <taxon>Kitasatosporales</taxon>
        <taxon>Streptomycetaceae</taxon>
        <taxon>Streptomyces</taxon>
    </lineage>
</organism>
<proteinExistence type="predicted"/>
<evidence type="ECO:0000313" key="3">
    <source>
        <dbReference type="Proteomes" id="UP001500886"/>
    </source>
</evidence>
<protein>
    <recommendedName>
        <fullName evidence="4">DUF2993 domain-containing protein</fullName>
    </recommendedName>
</protein>
<sequence>MRAGPAVLRTLLVCAGAVLACTAADARAPGPGAGAGFAAAAARDVAGAPVTLVARRAVTGPVGCVRPAGAGHPVLRCRLERATLTDAVVTVRTAGHPTTARFAYAGLSGGIDVDLTRIDARLLGVLPVHVAADLPLPAAAAPGLELTDVTLSADRVAVGGGRVRDAGLATGR</sequence>
<reference evidence="2 3" key="1">
    <citation type="journal article" date="2019" name="Int. J. Syst. Evol. Microbiol.">
        <title>The Global Catalogue of Microorganisms (GCM) 10K type strain sequencing project: providing services to taxonomists for standard genome sequencing and annotation.</title>
        <authorList>
            <consortium name="The Broad Institute Genomics Platform"/>
            <consortium name="The Broad Institute Genome Sequencing Center for Infectious Disease"/>
            <person name="Wu L."/>
            <person name="Ma J."/>
        </authorList>
    </citation>
    <scope>NUCLEOTIDE SEQUENCE [LARGE SCALE GENOMIC DNA]</scope>
    <source>
        <strain evidence="2 3">JCM 4542</strain>
    </source>
</reference>
<evidence type="ECO:0008006" key="4">
    <source>
        <dbReference type="Google" id="ProtNLM"/>
    </source>
</evidence>